<gene>
    <name evidence="2" type="ORF">JZ751_024119</name>
</gene>
<feature type="region of interest" description="Disordered" evidence="1">
    <location>
        <begin position="81"/>
        <end position="102"/>
    </location>
</feature>
<feature type="compositionally biased region" description="Basic and acidic residues" evidence="1">
    <location>
        <begin position="92"/>
        <end position="102"/>
    </location>
</feature>
<keyword evidence="3" id="KW-1185">Reference proteome</keyword>
<evidence type="ECO:0000256" key="1">
    <source>
        <dbReference type="SAM" id="MobiDB-lite"/>
    </source>
</evidence>
<proteinExistence type="predicted"/>
<dbReference type="OrthoDB" id="6493944at2759"/>
<comment type="caution">
    <text evidence="2">The sequence shown here is derived from an EMBL/GenBank/DDBJ whole genome shotgun (WGS) entry which is preliminary data.</text>
</comment>
<evidence type="ECO:0000313" key="2">
    <source>
        <dbReference type="EMBL" id="KAG9339089.1"/>
    </source>
</evidence>
<accession>A0A8T2NFR1</accession>
<name>A0A8T2NFR1_9TELE</name>
<organism evidence="2 3">
    <name type="scientific">Albula glossodonta</name>
    <name type="common">roundjaw bonefish</name>
    <dbReference type="NCBI Taxonomy" id="121402"/>
    <lineage>
        <taxon>Eukaryota</taxon>
        <taxon>Metazoa</taxon>
        <taxon>Chordata</taxon>
        <taxon>Craniata</taxon>
        <taxon>Vertebrata</taxon>
        <taxon>Euteleostomi</taxon>
        <taxon>Actinopterygii</taxon>
        <taxon>Neopterygii</taxon>
        <taxon>Teleostei</taxon>
        <taxon>Albuliformes</taxon>
        <taxon>Albulidae</taxon>
        <taxon>Albula</taxon>
    </lineage>
</organism>
<protein>
    <submittedName>
        <fullName evidence="2">Uncharacterized protein</fullName>
    </submittedName>
</protein>
<dbReference type="Proteomes" id="UP000824540">
    <property type="component" value="Unassembled WGS sequence"/>
</dbReference>
<sequence length="144" mass="16184">MEREETVKPITLGDDRVSRQRLPGNLLCNKCHGVLTHPSESEHWLNMHLKAALWMAKEEPNGMPRKSSQVSFFKQSNGHLPQTAISIPEPQKPVEKKDSPYPTKRDHMICKCLSLSITYAATIGGLITITGTSTNLIFAEQFNR</sequence>
<evidence type="ECO:0000313" key="3">
    <source>
        <dbReference type="Proteomes" id="UP000824540"/>
    </source>
</evidence>
<dbReference type="EMBL" id="JAFBMS010000058">
    <property type="protein sequence ID" value="KAG9339089.1"/>
    <property type="molecule type" value="Genomic_DNA"/>
</dbReference>
<reference evidence="2" key="1">
    <citation type="thesis" date="2021" institute="BYU ScholarsArchive" country="Provo, UT, USA">
        <title>Applications of and Algorithms for Genome Assembly and Genomic Analyses with an Emphasis on Marine Teleosts.</title>
        <authorList>
            <person name="Pickett B.D."/>
        </authorList>
    </citation>
    <scope>NUCLEOTIDE SEQUENCE</scope>
    <source>
        <strain evidence="2">HI-2016</strain>
    </source>
</reference>
<dbReference type="AlphaFoldDB" id="A0A8T2NFR1"/>